<proteinExistence type="predicted"/>
<evidence type="ECO:0000313" key="4">
    <source>
        <dbReference type="EMBL" id="MBJ8438484.1"/>
    </source>
</evidence>
<feature type="chain" id="PRO_5045204600" evidence="2">
    <location>
        <begin position="24"/>
        <end position="399"/>
    </location>
</feature>
<keyword evidence="2" id="KW-0732">Signal</keyword>
<accession>A0ABS1AKN7</accession>
<sequence>MSRPRFAIAIFFVAIATNSAVYADGFYTIIGPDGRPMIVPSKRVERNVNPSKVVTNPEIKATRPEQQVLSETSLKSKELPKVITKSSNTAPTAPTAPVLMTEKSNDSKPGKISKEKAEVIDQKSTLETSKEKTVITDSASQQRNEEKVKSNPDSSLSKQGVTSSATTSKKDETKYTTIDGVEYVNNEYLENQEFNLEGKKRFYIMPDGLGRTESIERKKGVSQSILDNVLNRSREDQISPVVLAPTYLRLSQQELANTFENDLCFIKGYNKSIKKLSQNKEVGLWPRKPLKEKFEYEVVKLDSSIKNIQVASYATTNDKPVYYWPLAVFLDEKGCVLEGASGFKSKSYPATILQHASILGVLQVPERTHYIMLTPLSSAVDMPDQELSNQGQIKISVLR</sequence>
<dbReference type="InterPro" id="IPR055226">
    <property type="entry name" value="FilE_C"/>
</dbReference>
<feature type="compositionally biased region" description="Polar residues" evidence="1">
    <location>
        <begin position="151"/>
        <end position="167"/>
    </location>
</feature>
<dbReference type="RefSeq" id="WP_200043933.1">
    <property type="nucleotide sequence ID" value="NZ_JADWNO010000008.1"/>
</dbReference>
<evidence type="ECO:0000256" key="2">
    <source>
        <dbReference type="SAM" id="SignalP"/>
    </source>
</evidence>
<dbReference type="InterPro" id="IPR049782">
    <property type="entry name" value="FilE-like"/>
</dbReference>
<evidence type="ECO:0000256" key="1">
    <source>
        <dbReference type="SAM" id="MobiDB-lite"/>
    </source>
</evidence>
<gene>
    <name evidence="4" type="primary">filE</name>
    <name evidence="4" type="ORF">I6M64_14325</name>
</gene>
<feature type="compositionally biased region" description="Basic and acidic residues" evidence="1">
    <location>
        <begin position="103"/>
        <end position="121"/>
    </location>
</feature>
<comment type="caution">
    <text evidence="4">The sequence shown here is derived from an EMBL/GenBank/DDBJ whole genome shotgun (WGS) entry which is preliminary data.</text>
</comment>
<dbReference type="NCBIfam" id="NF033645">
    <property type="entry name" value="pilus_FilE"/>
    <property type="match status" value="1"/>
</dbReference>
<evidence type="ECO:0000313" key="5">
    <source>
        <dbReference type="Proteomes" id="UP000808699"/>
    </source>
</evidence>
<dbReference type="Pfam" id="PF22881">
    <property type="entry name" value="FilE_C"/>
    <property type="match status" value="1"/>
</dbReference>
<dbReference type="EMBL" id="JADWNO010000008">
    <property type="protein sequence ID" value="MBJ8438484.1"/>
    <property type="molecule type" value="Genomic_DNA"/>
</dbReference>
<feature type="domain" description="FilE C-terminal" evidence="3">
    <location>
        <begin position="235"/>
        <end position="399"/>
    </location>
</feature>
<organism evidence="4 5">
    <name type="scientific">Acinetobacter lactucae</name>
    <dbReference type="NCBI Taxonomy" id="1785128"/>
    <lineage>
        <taxon>Bacteria</taxon>
        <taxon>Pseudomonadati</taxon>
        <taxon>Pseudomonadota</taxon>
        <taxon>Gammaproteobacteria</taxon>
        <taxon>Moraxellales</taxon>
        <taxon>Moraxellaceae</taxon>
        <taxon>Acinetobacter</taxon>
        <taxon>Acinetobacter calcoaceticus/baumannii complex</taxon>
    </lineage>
</organism>
<reference evidence="4 5" key="1">
    <citation type="submission" date="2020-11" db="EMBL/GenBank/DDBJ databases">
        <title>Enhanced detection system for hospital associated transmission using whole genome sequencing surveillance.</title>
        <authorList>
            <person name="Harrison L.H."/>
            <person name="Van Tyne D."/>
            <person name="Marsh J.W."/>
            <person name="Griffith M.P."/>
            <person name="Snyder D.J."/>
            <person name="Cooper V.S."/>
            <person name="Mustapha M."/>
        </authorList>
    </citation>
    <scope>NUCLEOTIDE SEQUENCE [LARGE SCALE GENOMIC DNA]</scope>
    <source>
        <strain evidence="4 5">ACIN00241</strain>
    </source>
</reference>
<keyword evidence="5" id="KW-1185">Reference proteome</keyword>
<feature type="signal peptide" evidence="2">
    <location>
        <begin position="1"/>
        <end position="23"/>
    </location>
</feature>
<evidence type="ECO:0000259" key="3">
    <source>
        <dbReference type="Pfam" id="PF22881"/>
    </source>
</evidence>
<dbReference type="Proteomes" id="UP000808699">
    <property type="component" value="Unassembled WGS sequence"/>
</dbReference>
<name>A0ABS1AKN7_9GAMM</name>
<protein>
    <submittedName>
        <fullName evidence="4">Pilus assembly protein FilE</fullName>
    </submittedName>
</protein>
<feature type="region of interest" description="Disordered" evidence="1">
    <location>
        <begin position="79"/>
        <end position="170"/>
    </location>
</feature>